<name>A0A060SDP3_PYCCI</name>
<dbReference type="OrthoDB" id="8117402at2759"/>
<keyword evidence="5" id="KW-1185">Reference proteome</keyword>
<feature type="region of interest" description="Disordered" evidence="2">
    <location>
        <begin position="91"/>
        <end position="129"/>
    </location>
</feature>
<dbReference type="SMART" id="SM00355">
    <property type="entry name" value="ZnF_C2H2"/>
    <property type="match status" value="2"/>
</dbReference>
<keyword evidence="1" id="KW-0479">Metal-binding</keyword>
<protein>
    <recommendedName>
        <fullName evidence="3">C2H2-type domain-containing protein</fullName>
    </recommendedName>
</protein>
<dbReference type="InterPro" id="IPR013087">
    <property type="entry name" value="Znf_C2H2_type"/>
</dbReference>
<dbReference type="EMBL" id="CCBP010000081">
    <property type="protein sequence ID" value="CDO70384.1"/>
    <property type="molecule type" value="Genomic_DNA"/>
</dbReference>
<dbReference type="PROSITE" id="PS50157">
    <property type="entry name" value="ZINC_FINGER_C2H2_2"/>
    <property type="match status" value="1"/>
</dbReference>
<dbReference type="Gene3D" id="3.30.160.60">
    <property type="entry name" value="Classic Zinc Finger"/>
    <property type="match status" value="1"/>
</dbReference>
<sequence>MSNDFPSSFFDDPLFQSPSLDDSLTKQIVVFDQRVDHAPRAAVLHGAGEDAVDFDNDVDASLSTVTHFTIDPRLIFPLPPPSSYQSFAYHSADEEDGSSASSLWNDSEATSPPTSPEACQDPPKEDEEEIERLPQLYLGAEHLLQLVEYIGNTFDPAEGAVSLPVACDNGAHPPSLVQCSSTAPTYASPAPVSGESREHAPLLHSGAAVASAYGPGNGMQVYITDGFATRTPTGAARISPPPVGNDIQIGADALAPTSRPVLRKPVKRTAVLRKQSTVKRFFCDYPGCGYGTPRSNNLKTHKNEKHLRLRPNRCPFNDCPKSRDGYCRIGDLRDHLAKKHGGLAPPLQTGGPSAPALDASNIAAV</sequence>
<feature type="region of interest" description="Disordered" evidence="2">
    <location>
        <begin position="340"/>
        <end position="365"/>
    </location>
</feature>
<comment type="caution">
    <text evidence="4">The sequence shown here is derived from an EMBL/GenBank/DDBJ whole genome shotgun (WGS) entry which is preliminary data.</text>
</comment>
<feature type="compositionally biased region" description="Polar residues" evidence="2">
    <location>
        <begin position="103"/>
        <end position="112"/>
    </location>
</feature>
<dbReference type="Proteomes" id="UP000029665">
    <property type="component" value="Unassembled WGS sequence"/>
</dbReference>
<dbReference type="HOGENOM" id="CLU_758982_0_0_1"/>
<dbReference type="STRING" id="5643.A0A060SDP3"/>
<accession>A0A060SDP3</accession>
<keyword evidence="1" id="KW-0862">Zinc</keyword>
<feature type="domain" description="C2H2-type" evidence="3">
    <location>
        <begin position="281"/>
        <end position="311"/>
    </location>
</feature>
<dbReference type="GO" id="GO:0008270">
    <property type="term" value="F:zinc ion binding"/>
    <property type="evidence" value="ECO:0007669"/>
    <property type="project" value="UniProtKB-KW"/>
</dbReference>
<dbReference type="OMA" id="DTRHEQP"/>
<proteinExistence type="predicted"/>
<keyword evidence="1" id="KW-0863">Zinc-finger</keyword>
<reference evidence="4" key="1">
    <citation type="submission" date="2014-01" db="EMBL/GenBank/DDBJ databases">
        <title>The genome of the white-rot fungus Pycnoporus cinnabarinus: a basidiomycete model with a versatile arsenal for lignocellulosic biomass breakdown.</title>
        <authorList>
            <person name="Levasseur A."/>
            <person name="Lomascolo A."/>
            <person name="Ruiz-Duenas F.J."/>
            <person name="Uzan E."/>
            <person name="Piumi F."/>
            <person name="Kues U."/>
            <person name="Ram A.F.J."/>
            <person name="Murat C."/>
            <person name="Haon M."/>
            <person name="Benoit I."/>
            <person name="Arfi Y."/>
            <person name="Chevret D."/>
            <person name="Drula E."/>
            <person name="Kwon M.J."/>
            <person name="Gouret P."/>
            <person name="Lesage-Meessen L."/>
            <person name="Lombard V."/>
            <person name="Mariette J."/>
            <person name="Noirot C."/>
            <person name="Park J."/>
            <person name="Patyshakuliyeva A."/>
            <person name="Wieneger R.A.B."/>
            <person name="Wosten H.A.B."/>
            <person name="Martin F."/>
            <person name="Coutinho P.M."/>
            <person name="de Vries R."/>
            <person name="Martinez A.T."/>
            <person name="Klopp C."/>
            <person name="Pontarotti P."/>
            <person name="Henrissat B."/>
            <person name="Record E."/>
        </authorList>
    </citation>
    <scope>NUCLEOTIDE SEQUENCE [LARGE SCALE GENOMIC DNA]</scope>
    <source>
        <strain evidence="4">BRFM137</strain>
    </source>
</reference>
<organism evidence="4 5">
    <name type="scientific">Pycnoporus cinnabarinus</name>
    <name type="common">Cinnabar-red polypore</name>
    <name type="synonym">Trametes cinnabarina</name>
    <dbReference type="NCBI Taxonomy" id="5643"/>
    <lineage>
        <taxon>Eukaryota</taxon>
        <taxon>Fungi</taxon>
        <taxon>Dikarya</taxon>
        <taxon>Basidiomycota</taxon>
        <taxon>Agaricomycotina</taxon>
        <taxon>Agaricomycetes</taxon>
        <taxon>Polyporales</taxon>
        <taxon>Polyporaceae</taxon>
        <taxon>Trametes</taxon>
    </lineage>
</organism>
<evidence type="ECO:0000313" key="5">
    <source>
        <dbReference type="Proteomes" id="UP000029665"/>
    </source>
</evidence>
<evidence type="ECO:0000313" key="4">
    <source>
        <dbReference type="EMBL" id="CDO70384.1"/>
    </source>
</evidence>
<evidence type="ECO:0000256" key="2">
    <source>
        <dbReference type="SAM" id="MobiDB-lite"/>
    </source>
</evidence>
<evidence type="ECO:0000259" key="3">
    <source>
        <dbReference type="PROSITE" id="PS50157"/>
    </source>
</evidence>
<evidence type="ECO:0000256" key="1">
    <source>
        <dbReference type="PROSITE-ProRule" id="PRU00042"/>
    </source>
</evidence>
<dbReference type="AlphaFoldDB" id="A0A060SDP3"/>
<gene>
    <name evidence="4" type="ORF">BN946_scf184999.g24</name>
</gene>